<proteinExistence type="inferred from homology"/>
<evidence type="ECO:0000256" key="2">
    <source>
        <dbReference type="ARBA" id="ARBA00010447"/>
    </source>
</evidence>
<evidence type="ECO:0000313" key="10">
    <source>
        <dbReference type="EMBL" id="OGK73483.1"/>
    </source>
</evidence>
<comment type="catalytic activity">
    <reaction evidence="6 8">
        <text>(sulfur carrier)-H + L-cysteine = (sulfur carrier)-SH + L-alanine</text>
        <dbReference type="Rhea" id="RHEA:43892"/>
        <dbReference type="Rhea" id="RHEA-COMP:14737"/>
        <dbReference type="Rhea" id="RHEA-COMP:14739"/>
        <dbReference type="ChEBI" id="CHEBI:29917"/>
        <dbReference type="ChEBI" id="CHEBI:35235"/>
        <dbReference type="ChEBI" id="CHEBI:57972"/>
        <dbReference type="ChEBI" id="CHEBI:64428"/>
        <dbReference type="EC" id="2.8.1.7"/>
    </reaction>
</comment>
<dbReference type="SUPFAM" id="SSF53383">
    <property type="entry name" value="PLP-dependent transferases"/>
    <property type="match status" value="1"/>
</dbReference>
<evidence type="ECO:0000313" key="11">
    <source>
        <dbReference type="Proteomes" id="UP000177050"/>
    </source>
</evidence>
<evidence type="ECO:0000256" key="5">
    <source>
        <dbReference type="ARBA" id="ARBA00022898"/>
    </source>
</evidence>
<dbReference type="GO" id="GO:0031071">
    <property type="term" value="F:cysteine desulfurase activity"/>
    <property type="evidence" value="ECO:0007669"/>
    <property type="project" value="UniProtKB-UniRule"/>
</dbReference>
<accession>A0A1F7L025</accession>
<dbReference type="CDD" id="cd06453">
    <property type="entry name" value="SufS_like"/>
    <property type="match status" value="1"/>
</dbReference>
<sequence>MLNTTTIKKDFPIFRNQQDFVYLDSAAMSLKPRSVIDAVEAYYEQYSANVFRGIYKISEKATKIYEQTREKVAVFINAKSEKEVIFLRNSTEAINLVAYTWGRTHIDKKSEIVTTILEHHSNFVPWQQLIIENGAVLKIINIDESGKLILDQVGQIITKKTKLLAITYVSNALGTINPLREIIKEVKRKNSDIIVLVDGAQAVPHIKVDVQDLGCDFFVFSGQKMLGPTGAGVLWGREELLEEMSPFLFGGEMIKEVYLDRTVFADLPHKFEAGTPHIAGVIGLGAAIDYLTQIGMDQIRLHEKKLYSYAQEKLRKLDTVVLYGPNSQEERSGVILFTMKSAVHPHDVAQILDELNICVRSGHHCTMPLHERLDLSSTIRASLYLYNTMDDIDKLVKGLQRVDEVL</sequence>
<dbReference type="AlphaFoldDB" id="A0A1F7L025"/>
<evidence type="ECO:0000256" key="4">
    <source>
        <dbReference type="ARBA" id="ARBA00022679"/>
    </source>
</evidence>
<dbReference type="Gene3D" id="3.40.640.10">
    <property type="entry name" value="Type I PLP-dependent aspartate aminotransferase-like (Major domain)"/>
    <property type="match status" value="1"/>
</dbReference>
<dbReference type="InterPro" id="IPR000192">
    <property type="entry name" value="Aminotrans_V_dom"/>
</dbReference>
<evidence type="ECO:0000259" key="9">
    <source>
        <dbReference type="Pfam" id="PF00266"/>
    </source>
</evidence>
<comment type="similarity">
    <text evidence="2 8">Belongs to the class-V pyridoxal-phosphate-dependent aminotransferase family. Csd subfamily.</text>
</comment>
<evidence type="ECO:0000256" key="7">
    <source>
        <dbReference type="RuleBase" id="RU004504"/>
    </source>
</evidence>
<comment type="function">
    <text evidence="8">Catalyzes the removal of elemental sulfur and selenium atoms from L-cysteine, L-cystine, L-selenocysteine, and L-selenocystine to produce L-alanine.</text>
</comment>
<keyword evidence="4 8" id="KW-0808">Transferase</keyword>
<dbReference type="GO" id="GO:0006534">
    <property type="term" value="P:cysteine metabolic process"/>
    <property type="evidence" value="ECO:0007669"/>
    <property type="project" value="UniProtKB-UniRule"/>
</dbReference>
<evidence type="ECO:0000256" key="8">
    <source>
        <dbReference type="RuleBase" id="RU004506"/>
    </source>
</evidence>
<evidence type="ECO:0000256" key="3">
    <source>
        <dbReference type="ARBA" id="ARBA00012239"/>
    </source>
</evidence>
<dbReference type="PROSITE" id="PS00595">
    <property type="entry name" value="AA_TRANSFER_CLASS_5"/>
    <property type="match status" value="1"/>
</dbReference>
<dbReference type="InterPro" id="IPR015424">
    <property type="entry name" value="PyrdxlP-dep_Trfase"/>
</dbReference>
<dbReference type="EC" id="2.8.1.7" evidence="3 8"/>
<dbReference type="InterPro" id="IPR015422">
    <property type="entry name" value="PyrdxlP-dep_Trfase_small"/>
</dbReference>
<dbReference type="InterPro" id="IPR020578">
    <property type="entry name" value="Aminotrans_V_PyrdxlP_BS"/>
</dbReference>
<dbReference type="InterPro" id="IPR010970">
    <property type="entry name" value="Cys_dSase_SufS"/>
</dbReference>
<evidence type="ECO:0000256" key="6">
    <source>
        <dbReference type="ARBA" id="ARBA00050776"/>
    </source>
</evidence>
<reference evidence="10 11" key="1">
    <citation type="journal article" date="2016" name="Nat. Commun.">
        <title>Thousands of microbial genomes shed light on interconnected biogeochemical processes in an aquifer system.</title>
        <authorList>
            <person name="Anantharaman K."/>
            <person name="Brown C.T."/>
            <person name="Hug L.A."/>
            <person name="Sharon I."/>
            <person name="Castelle C.J."/>
            <person name="Probst A.J."/>
            <person name="Thomas B.C."/>
            <person name="Singh A."/>
            <person name="Wilkins M.J."/>
            <person name="Karaoz U."/>
            <person name="Brodie E.L."/>
            <person name="Williams K.H."/>
            <person name="Hubbard S.S."/>
            <person name="Banfield J.F."/>
        </authorList>
    </citation>
    <scope>NUCLEOTIDE SEQUENCE [LARGE SCALE GENOMIC DNA]</scope>
</reference>
<feature type="domain" description="Aminotransferase class V" evidence="9">
    <location>
        <begin position="21"/>
        <end position="395"/>
    </location>
</feature>
<dbReference type="NCBIfam" id="TIGR01979">
    <property type="entry name" value="sufS"/>
    <property type="match status" value="1"/>
</dbReference>
<dbReference type="EMBL" id="MGBR01000001">
    <property type="protein sequence ID" value="OGK73483.1"/>
    <property type="molecule type" value="Genomic_DNA"/>
</dbReference>
<gene>
    <name evidence="10" type="ORF">A3K52_01660</name>
</gene>
<dbReference type="Pfam" id="PF00266">
    <property type="entry name" value="Aminotran_5"/>
    <property type="match status" value="1"/>
</dbReference>
<dbReference type="GO" id="GO:0030170">
    <property type="term" value="F:pyridoxal phosphate binding"/>
    <property type="evidence" value="ECO:0007669"/>
    <property type="project" value="UniProtKB-UniRule"/>
</dbReference>
<protein>
    <recommendedName>
        <fullName evidence="3 8">Cysteine desulfurase</fullName>
        <ecNumber evidence="3 8">2.8.1.7</ecNumber>
    </recommendedName>
</protein>
<evidence type="ECO:0000256" key="1">
    <source>
        <dbReference type="ARBA" id="ARBA00001933"/>
    </source>
</evidence>
<keyword evidence="5 8" id="KW-0663">Pyridoxal phosphate</keyword>
<comment type="cofactor">
    <cofactor evidence="1 7">
        <name>pyridoxal 5'-phosphate</name>
        <dbReference type="ChEBI" id="CHEBI:597326"/>
    </cofactor>
</comment>
<dbReference type="PANTHER" id="PTHR43586:SF8">
    <property type="entry name" value="CYSTEINE DESULFURASE 1, CHLOROPLASTIC"/>
    <property type="match status" value="1"/>
</dbReference>
<dbReference type="Proteomes" id="UP000177050">
    <property type="component" value="Unassembled WGS sequence"/>
</dbReference>
<comment type="caution">
    <text evidence="10">The sequence shown here is derived from an EMBL/GenBank/DDBJ whole genome shotgun (WGS) entry which is preliminary data.</text>
</comment>
<dbReference type="PANTHER" id="PTHR43586">
    <property type="entry name" value="CYSTEINE DESULFURASE"/>
    <property type="match status" value="1"/>
</dbReference>
<dbReference type="Gene3D" id="3.90.1150.10">
    <property type="entry name" value="Aspartate Aminotransferase, domain 1"/>
    <property type="match status" value="1"/>
</dbReference>
<organism evidence="10 11">
    <name type="scientific">Candidatus Roizmanbacteria bacterium RIFOXYD1_FULL_38_12</name>
    <dbReference type="NCBI Taxonomy" id="1802093"/>
    <lineage>
        <taxon>Bacteria</taxon>
        <taxon>Candidatus Roizmaniibacteriota</taxon>
    </lineage>
</organism>
<name>A0A1F7L025_9BACT</name>
<dbReference type="InterPro" id="IPR015421">
    <property type="entry name" value="PyrdxlP-dep_Trfase_major"/>
</dbReference>